<dbReference type="GO" id="GO:0006269">
    <property type="term" value="P:DNA replication, synthesis of primer"/>
    <property type="evidence" value="ECO:0007669"/>
    <property type="project" value="UniProtKB-KW"/>
</dbReference>
<evidence type="ECO:0000313" key="15">
    <source>
        <dbReference type="Proteomes" id="UP000050564"/>
    </source>
</evidence>
<keyword evidence="5" id="KW-0548">Nucleotidyltransferase</keyword>
<evidence type="ECO:0000256" key="1">
    <source>
        <dbReference type="ARBA" id="ARBA00001947"/>
    </source>
</evidence>
<name>A0A0P9NBN0_PSECA</name>
<dbReference type="GO" id="GO:0003899">
    <property type="term" value="F:DNA-directed RNA polymerase activity"/>
    <property type="evidence" value="ECO:0007669"/>
    <property type="project" value="InterPro"/>
</dbReference>
<dbReference type="GO" id="GO:0005737">
    <property type="term" value="C:cytoplasm"/>
    <property type="evidence" value="ECO:0007669"/>
    <property type="project" value="TreeGrafter"/>
</dbReference>
<dbReference type="PANTHER" id="PTHR30313:SF2">
    <property type="entry name" value="DNA PRIMASE"/>
    <property type="match status" value="1"/>
</dbReference>
<protein>
    <recommendedName>
        <fullName evidence="13">Zinc finger CHC2-type domain-containing protein</fullName>
    </recommendedName>
</protein>
<dbReference type="InterPro" id="IPR002694">
    <property type="entry name" value="Znf_CHC2"/>
</dbReference>
<keyword evidence="3" id="KW-0639">Primosome</keyword>
<dbReference type="EMBL" id="LJPX01000468">
    <property type="protein sequence ID" value="KPW68731.1"/>
    <property type="molecule type" value="Genomic_DNA"/>
</dbReference>
<keyword evidence="11" id="KW-0238">DNA-binding</keyword>
<evidence type="ECO:0000256" key="2">
    <source>
        <dbReference type="ARBA" id="ARBA00022478"/>
    </source>
</evidence>
<dbReference type="AlphaFoldDB" id="A0A0P9NBN0"/>
<keyword evidence="6" id="KW-0235">DNA replication</keyword>
<accession>A0A0P9NBN0</accession>
<dbReference type="Gene3D" id="3.90.580.10">
    <property type="entry name" value="Zinc finger, CHC2-type domain"/>
    <property type="match status" value="1"/>
</dbReference>
<dbReference type="PANTHER" id="PTHR30313">
    <property type="entry name" value="DNA PRIMASE"/>
    <property type="match status" value="1"/>
</dbReference>
<evidence type="ECO:0000256" key="4">
    <source>
        <dbReference type="ARBA" id="ARBA00022679"/>
    </source>
</evidence>
<evidence type="ECO:0000256" key="10">
    <source>
        <dbReference type="ARBA" id="ARBA00022842"/>
    </source>
</evidence>
<evidence type="ECO:0000259" key="13">
    <source>
        <dbReference type="SMART" id="SM00400"/>
    </source>
</evidence>
<dbReference type="PATRIC" id="fig|86840.3.peg.1648"/>
<keyword evidence="10" id="KW-0460">Magnesium</keyword>
<keyword evidence="9" id="KW-0862">Zinc</keyword>
<dbReference type="GO" id="GO:0003677">
    <property type="term" value="F:DNA binding"/>
    <property type="evidence" value="ECO:0007669"/>
    <property type="project" value="UniProtKB-KW"/>
</dbReference>
<organism evidence="14 15">
    <name type="scientific">Pseudomonas cannabina</name>
    <dbReference type="NCBI Taxonomy" id="86840"/>
    <lineage>
        <taxon>Bacteria</taxon>
        <taxon>Pseudomonadati</taxon>
        <taxon>Pseudomonadota</taxon>
        <taxon>Gammaproteobacteria</taxon>
        <taxon>Pseudomonadales</taxon>
        <taxon>Pseudomonadaceae</taxon>
        <taxon>Pseudomonas</taxon>
    </lineage>
</organism>
<comment type="cofactor">
    <cofactor evidence="1">
        <name>Zn(2+)</name>
        <dbReference type="ChEBI" id="CHEBI:29105"/>
    </cofactor>
</comment>
<gene>
    <name evidence="14" type="ORF">ALO81_200137</name>
</gene>
<evidence type="ECO:0000313" key="14">
    <source>
        <dbReference type="EMBL" id="KPW68731.1"/>
    </source>
</evidence>
<dbReference type="GO" id="GO:0008270">
    <property type="term" value="F:zinc ion binding"/>
    <property type="evidence" value="ECO:0007669"/>
    <property type="project" value="UniProtKB-KW"/>
</dbReference>
<dbReference type="InterPro" id="IPR050219">
    <property type="entry name" value="DnaG_primase"/>
</dbReference>
<proteinExistence type="predicted"/>
<evidence type="ECO:0000256" key="12">
    <source>
        <dbReference type="ARBA" id="ARBA00023163"/>
    </source>
</evidence>
<feature type="domain" description="Zinc finger CHC2-type" evidence="13">
    <location>
        <begin position="38"/>
        <end position="92"/>
    </location>
</feature>
<dbReference type="SMART" id="SM00400">
    <property type="entry name" value="ZnF_CHCC"/>
    <property type="match status" value="1"/>
</dbReference>
<evidence type="ECO:0000256" key="6">
    <source>
        <dbReference type="ARBA" id="ARBA00022705"/>
    </source>
</evidence>
<evidence type="ECO:0000256" key="8">
    <source>
        <dbReference type="ARBA" id="ARBA00022771"/>
    </source>
</evidence>
<dbReference type="InterPro" id="IPR036977">
    <property type="entry name" value="DNA_primase_Znf_CHC2"/>
</dbReference>
<dbReference type="RefSeq" id="WP_055000986.1">
    <property type="nucleotide sequence ID" value="NZ_FNKU01000003.1"/>
</dbReference>
<keyword evidence="4" id="KW-0808">Transferase</keyword>
<evidence type="ECO:0000256" key="9">
    <source>
        <dbReference type="ARBA" id="ARBA00022833"/>
    </source>
</evidence>
<evidence type="ECO:0000256" key="3">
    <source>
        <dbReference type="ARBA" id="ARBA00022515"/>
    </source>
</evidence>
<dbReference type="Proteomes" id="UP000050564">
    <property type="component" value="Unassembled WGS sequence"/>
</dbReference>
<keyword evidence="12" id="KW-0804">Transcription</keyword>
<keyword evidence="8" id="KW-0863">Zinc-finger</keyword>
<evidence type="ECO:0000256" key="11">
    <source>
        <dbReference type="ARBA" id="ARBA00023125"/>
    </source>
</evidence>
<reference evidence="14 15" key="1">
    <citation type="submission" date="2015-09" db="EMBL/GenBank/DDBJ databases">
        <title>Genome announcement of multiple Pseudomonas syringae strains.</title>
        <authorList>
            <person name="Thakur S."/>
            <person name="Wang P.W."/>
            <person name="Gong Y."/>
            <person name="Weir B.S."/>
            <person name="Guttman D.S."/>
        </authorList>
    </citation>
    <scope>NUCLEOTIDE SEQUENCE [LARGE SCALE GENOMIC DNA]</scope>
    <source>
        <strain evidence="14 15">ICMP2823</strain>
    </source>
</reference>
<evidence type="ECO:0000256" key="5">
    <source>
        <dbReference type="ARBA" id="ARBA00022695"/>
    </source>
</evidence>
<dbReference type="GO" id="GO:1990077">
    <property type="term" value="C:primosome complex"/>
    <property type="evidence" value="ECO:0007669"/>
    <property type="project" value="UniProtKB-KW"/>
</dbReference>
<dbReference type="GO" id="GO:0000428">
    <property type="term" value="C:DNA-directed RNA polymerase complex"/>
    <property type="evidence" value="ECO:0007669"/>
    <property type="project" value="UniProtKB-KW"/>
</dbReference>
<keyword evidence="7" id="KW-0479">Metal-binding</keyword>
<dbReference type="FunFam" id="3.90.580.10:FF:000001">
    <property type="entry name" value="DNA primase"/>
    <property type="match status" value="1"/>
</dbReference>
<comment type="caution">
    <text evidence="14">The sequence shown here is derived from an EMBL/GenBank/DDBJ whole genome shotgun (WGS) entry which is preliminary data.</text>
</comment>
<sequence length="135" mass="14966">MGKYIRYTDEFLARVREDADLVGIIGRDITLKKAGKAFKACCPFHAEKTPSFEVSPERNTYKCYGCPAQGDAIKWMMEFHKLPFPEAVAAVASDSGISVPESQVDDSAESQKRRSRLASLSKALQDASRLYVNAN</sequence>
<keyword evidence="2" id="KW-0240">DNA-directed RNA polymerase</keyword>
<dbReference type="SUPFAM" id="SSF57783">
    <property type="entry name" value="Zinc beta-ribbon"/>
    <property type="match status" value="1"/>
</dbReference>
<dbReference type="Pfam" id="PF01807">
    <property type="entry name" value="Zn_ribbon_DnaG"/>
    <property type="match status" value="1"/>
</dbReference>
<evidence type="ECO:0000256" key="7">
    <source>
        <dbReference type="ARBA" id="ARBA00022723"/>
    </source>
</evidence>